<dbReference type="GO" id="GO:0032543">
    <property type="term" value="P:mitochondrial translation"/>
    <property type="evidence" value="ECO:0007669"/>
    <property type="project" value="TreeGrafter"/>
</dbReference>
<evidence type="ECO:0000313" key="9">
    <source>
        <dbReference type="Proteomes" id="UP000035642"/>
    </source>
</evidence>
<dbReference type="PRINTS" id="PR00985">
    <property type="entry name" value="TRNASYNTHLEU"/>
</dbReference>
<sequence>MPVIVVPDNYDGPAMNLDARQRAWGTPIPMILSADGKTAVPLSDGELPLIQGRNAGEKVTCDRLEGGEGYFEKDTLDTFFDSSWYYLRYLDPKNEHAPLSVEAATKMPVDIYVGGIEHGSSFLRLYSSFKYFISAAVHMFFARFMSYFLADIGVVQELEPFRNIIPQGIVRGKTYVDKQGRYFPKSEIIMKENKCFSADGVELEAVFEKMSKSKRNGIDPLDVLSKNGVDITRLQLIDSAAPRQPVNWEESGLCTDRLSICYLIISVSMCLEVLKLHNTALARLQGFTNSLRKLDASVLGLSLEAERSIYALVTMMQVFVPYTASELWAALQLVHPIKKAVSRPFFVDEMSWPQVDPDCSIDFMILVSLTFGF</sequence>
<keyword evidence="4" id="KW-0547">Nucleotide-binding</keyword>
<dbReference type="SUPFAM" id="SSF47323">
    <property type="entry name" value="Anticodon-binding domain of a subclass of class I aminoacyl-tRNA synthetases"/>
    <property type="match status" value="1"/>
</dbReference>
<dbReference type="AlphaFoldDB" id="A0A0K0DNH4"/>
<evidence type="ECO:0000256" key="2">
    <source>
        <dbReference type="ARBA" id="ARBA00013164"/>
    </source>
</evidence>
<dbReference type="GO" id="GO:0004823">
    <property type="term" value="F:leucine-tRNA ligase activity"/>
    <property type="evidence" value="ECO:0007669"/>
    <property type="project" value="UniProtKB-EC"/>
</dbReference>
<keyword evidence="7" id="KW-0030">Aminoacyl-tRNA synthetase</keyword>
<dbReference type="Gene3D" id="3.40.50.620">
    <property type="entry name" value="HUPs"/>
    <property type="match status" value="1"/>
</dbReference>
<evidence type="ECO:0000256" key="7">
    <source>
        <dbReference type="ARBA" id="ARBA00023146"/>
    </source>
</evidence>
<name>A0A0K0DNH4_ANGCA</name>
<keyword evidence="5" id="KW-0067">ATP-binding</keyword>
<evidence type="ECO:0000313" key="10">
    <source>
        <dbReference type="WBParaSite" id="ACAC_0001331101-mRNA-1"/>
    </source>
</evidence>
<dbReference type="InterPro" id="IPR002300">
    <property type="entry name" value="aa-tRNA-synth_Ia"/>
</dbReference>
<protein>
    <recommendedName>
        <fullName evidence="2">leucine--tRNA ligase</fullName>
        <ecNumber evidence="2">6.1.1.4</ecNumber>
    </recommendedName>
</protein>
<dbReference type="EC" id="6.1.1.4" evidence="2"/>
<evidence type="ECO:0000256" key="1">
    <source>
        <dbReference type="ARBA" id="ARBA00005594"/>
    </source>
</evidence>
<accession>A0A0K0DNH4</accession>
<dbReference type="GO" id="GO:0005524">
    <property type="term" value="F:ATP binding"/>
    <property type="evidence" value="ECO:0007669"/>
    <property type="project" value="UniProtKB-KW"/>
</dbReference>
<keyword evidence="6" id="KW-0648">Protein biosynthesis</keyword>
<evidence type="ECO:0000259" key="8">
    <source>
        <dbReference type="Pfam" id="PF00133"/>
    </source>
</evidence>
<evidence type="ECO:0000256" key="5">
    <source>
        <dbReference type="ARBA" id="ARBA00022840"/>
    </source>
</evidence>
<reference evidence="10" key="2">
    <citation type="submission" date="2017-02" db="UniProtKB">
        <authorList>
            <consortium name="WormBaseParasite"/>
        </authorList>
    </citation>
    <scope>IDENTIFICATION</scope>
</reference>
<dbReference type="InterPro" id="IPR014729">
    <property type="entry name" value="Rossmann-like_a/b/a_fold"/>
</dbReference>
<dbReference type="WBParaSite" id="ACAC_0001331101-mRNA-1">
    <property type="protein sequence ID" value="ACAC_0001331101-mRNA-1"/>
    <property type="gene ID" value="ACAC_0001331101"/>
</dbReference>
<dbReference type="Gene3D" id="1.10.730.10">
    <property type="entry name" value="Isoleucyl-tRNA Synthetase, Domain 1"/>
    <property type="match status" value="2"/>
</dbReference>
<proteinExistence type="inferred from homology"/>
<dbReference type="Proteomes" id="UP000035642">
    <property type="component" value="Unassembled WGS sequence"/>
</dbReference>
<dbReference type="InterPro" id="IPR009080">
    <property type="entry name" value="tRNAsynth_Ia_anticodon-bd"/>
</dbReference>
<keyword evidence="9" id="KW-1185">Reference proteome</keyword>
<dbReference type="Pfam" id="PF00133">
    <property type="entry name" value="tRNA-synt_1"/>
    <property type="match status" value="1"/>
</dbReference>
<evidence type="ECO:0000256" key="3">
    <source>
        <dbReference type="ARBA" id="ARBA00022598"/>
    </source>
</evidence>
<dbReference type="SUPFAM" id="SSF52374">
    <property type="entry name" value="Nucleotidylyl transferase"/>
    <property type="match status" value="1"/>
</dbReference>
<dbReference type="STRING" id="6313.A0A0K0DNH4"/>
<dbReference type="PANTHER" id="PTHR43740:SF2">
    <property type="entry name" value="LEUCINE--TRNA LIGASE, MITOCHONDRIAL"/>
    <property type="match status" value="1"/>
</dbReference>
<feature type="domain" description="Aminoacyl-tRNA synthetase class Ia" evidence="8">
    <location>
        <begin position="208"/>
        <end position="244"/>
    </location>
</feature>
<dbReference type="GO" id="GO:0006429">
    <property type="term" value="P:leucyl-tRNA aminoacylation"/>
    <property type="evidence" value="ECO:0007669"/>
    <property type="project" value="InterPro"/>
</dbReference>
<organism evidence="9 10">
    <name type="scientific">Angiostrongylus cantonensis</name>
    <name type="common">Rat lungworm</name>
    <dbReference type="NCBI Taxonomy" id="6313"/>
    <lineage>
        <taxon>Eukaryota</taxon>
        <taxon>Metazoa</taxon>
        <taxon>Ecdysozoa</taxon>
        <taxon>Nematoda</taxon>
        <taxon>Chromadorea</taxon>
        <taxon>Rhabditida</taxon>
        <taxon>Rhabditina</taxon>
        <taxon>Rhabditomorpha</taxon>
        <taxon>Strongyloidea</taxon>
        <taxon>Metastrongylidae</taxon>
        <taxon>Angiostrongylus</taxon>
    </lineage>
</organism>
<dbReference type="PANTHER" id="PTHR43740">
    <property type="entry name" value="LEUCYL-TRNA SYNTHETASE"/>
    <property type="match status" value="1"/>
</dbReference>
<evidence type="ECO:0000256" key="6">
    <source>
        <dbReference type="ARBA" id="ARBA00022917"/>
    </source>
</evidence>
<dbReference type="GO" id="GO:0005739">
    <property type="term" value="C:mitochondrion"/>
    <property type="evidence" value="ECO:0007669"/>
    <property type="project" value="TreeGrafter"/>
</dbReference>
<dbReference type="InterPro" id="IPR002302">
    <property type="entry name" value="Leu-tRNA-ligase"/>
</dbReference>
<reference evidence="9" key="1">
    <citation type="submission" date="2012-09" db="EMBL/GenBank/DDBJ databases">
        <authorList>
            <person name="Martin A.A."/>
        </authorList>
    </citation>
    <scope>NUCLEOTIDE SEQUENCE</scope>
</reference>
<comment type="similarity">
    <text evidence="1">Belongs to the class-I aminoacyl-tRNA synthetase family.</text>
</comment>
<keyword evidence="3" id="KW-0436">Ligase</keyword>
<evidence type="ECO:0000256" key="4">
    <source>
        <dbReference type="ARBA" id="ARBA00022741"/>
    </source>
</evidence>